<dbReference type="PANTHER" id="PTHR12110:SF41">
    <property type="entry name" value="INOSOSE DEHYDRATASE"/>
    <property type="match status" value="1"/>
</dbReference>
<dbReference type="InterPro" id="IPR036237">
    <property type="entry name" value="Xyl_isomerase-like_sf"/>
</dbReference>
<gene>
    <name evidence="2" type="ORF">SAMN05192585_1407</name>
</gene>
<evidence type="ECO:0000259" key="1">
    <source>
        <dbReference type="Pfam" id="PF01261"/>
    </source>
</evidence>
<keyword evidence="2" id="KW-0413">Isomerase</keyword>
<dbReference type="OrthoDB" id="148059at2"/>
<dbReference type="PANTHER" id="PTHR12110">
    <property type="entry name" value="HYDROXYPYRUVATE ISOMERASE"/>
    <property type="match status" value="1"/>
</dbReference>
<organism evidence="2 3">
    <name type="scientific">Acetanaerobacterium elongatum</name>
    <dbReference type="NCBI Taxonomy" id="258515"/>
    <lineage>
        <taxon>Bacteria</taxon>
        <taxon>Bacillati</taxon>
        <taxon>Bacillota</taxon>
        <taxon>Clostridia</taxon>
        <taxon>Eubacteriales</taxon>
        <taxon>Oscillospiraceae</taxon>
        <taxon>Acetanaerobacterium</taxon>
    </lineage>
</organism>
<dbReference type="STRING" id="258515.SAMN05192585_1407"/>
<dbReference type="Proteomes" id="UP000199182">
    <property type="component" value="Unassembled WGS sequence"/>
</dbReference>
<accession>A0A1H0FFR3</accession>
<dbReference type="RefSeq" id="WP_092642815.1">
    <property type="nucleotide sequence ID" value="NZ_FNID01000040.1"/>
</dbReference>
<dbReference type="AlphaFoldDB" id="A0A1H0FFR3"/>
<dbReference type="GO" id="GO:0016853">
    <property type="term" value="F:isomerase activity"/>
    <property type="evidence" value="ECO:0007669"/>
    <property type="project" value="UniProtKB-KW"/>
</dbReference>
<dbReference type="SUPFAM" id="SSF51658">
    <property type="entry name" value="Xylose isomerase-like"/>
    <property type="match status" value="1"/>
</dbReference>
<evidence type="ECO:0000313" key="2">
    <source>
        <dbReference type="EMBL" id="SDN93382.1"/>
    </source>
</evidence>
<keyword evidence="3" id="KW-1185">Reference proteome</keyword>
<dbReference type="Pfam" id="PF01261">
    <property type="entry name" value="AP_endonuc_2"/>
    <property type="match status" value="1"/>
</dbReference>
<sequence length="262" mass="30255">MLYGLSTACLYPQETEKTFEYYCKNGVKAVEIFLNTFSELDKGYIRAIREQGDAYGTKVISIHPFTCGFEPFMMFTDYPRRFADALEFYKPYFEICNLLGCDIFVFHGDRREGQLPPEIYFERYAKLYELGQSYGVNVAQENVVRCRSYSAAFIAQMKKSLGNKVCFVLDTKQVVRAGENLEEMLNAMGEQIIHVHLSDNNMCQDCMPIGKGTLDIVQLLVSLRRFNFDNCIIIELYRENFTNSDELLSSLKYLVKLGEIDK</sequence>
<proteinExistence type="predicted"/>
<dbReference type="InterPro" id="IPR013022">
    <property type="entry name" value="Xyl_isomerase-like_TIM-brl"/>
</dbReference>
<name>A0A1H0FFR3_9FIRM</name>
<dbReference type="Gene3D" id="3.20.20.150">
    <property type="entry name" value="Divalent-metal-dependent TIM barrel enzymes"/>
    <property type="match status" value="1"/>
</dbReference>
<evidence type="ECO:0000313" key="3">
    <source>
        <dbReference type="Proteomes" id="UP000199182"/>
    </source>
</evidence>
<protein>
    <submittedName>
        <fullName evidence="2">Sugar phosphate isomerase/epimerase</fullName>
    </submittedName>
</protein>
<reference evidence="2 3" key="1">
    <citation type="submission" date="2016-10" db="EMBL/GenBank/DDBJ databases">
        <authorList>
            <person name="de Groot N.N."/>
        </authorList>
    </citation>
    <scope>NUCLEOTIDE SEQUENCE [LARGE SCALE GENOMIC DNA]</scope>
    <source>
        <strain evidence="2 3">CGMCC 1.5012</strain>
    </source>
</reference>
<dbReference type="EMBL" id="FNID01000040">
    <property type="protein sequence ID" value="SDN93382.1"/>
    <property type="molecule type" value="Genomic_DNA"/>
</dbReference>
<dbReference type="InterPro" id="IPR050312">
    <property type="entry name" value="IolE/XylAMocC-like"/>
</dbReference>
<feature type="domain" description="Xylose isomerase-like TIM barrel" evidence="1">
    <location>
        <begin position="24"/>
        <end position="254"/>
    </location>
</feature>